<evidence type="ECO:0000313" key="3">
    <source>
        <dbReference type="Proteomes" id="UP001174936"/>
    </source>
</evidence>
<accession>A0AA39XVE6</accession>
<feature type="region of interest" description="Disordered" evidence="1">
    <location>
        <begin position="1"/>
        <end position="30"/>
    </location>
</feature>
<reference evidence="2" key="1">
    <citation type="submission" date="2023-06" db="EMBL/GenBank/DDBJ databases">
        <title>Genome-scale phylogeny and comparative genomics of the fungal order Sordariales.</title>
        <authorList>
            <consortium name="Lawrence Berkeley National Laboratory"/>
            <person name="Hensen N."/>
            <person name="Bonometti L."/>
            <person name="Westerberg I."/>
            <person name="Brannstrom I.O."/>
            <person name="Guillou S."/>
            <person name="Cros-Aarteil S."/>
            <person name="Calhoun S."/>
            <person name="Haridas S."/>
            <person name="Kuo A."/>
            <person name="Mondo S."/>
            <person name="Pangilinan J."/>
            <person name="Riley R."/>
            <person name="Labutti K."/>
            <person name="Andreopoulos B."/>
            <person name="Lipzen A."/>
            <person name="Chen C."/>
            <person name="Yanf M."/>
            <person name="Daum C."/>
            <person name="Ng V."/>
            <person name="Clum A."/>
            <person name="Steindorff A."/>
            <person name="Ohm R."/>
            <person name="Martin F."/>
            <person name="Silar P."/>
            <person name="Natvig D."/>
            <person name="Lalanne C."/>
            <person name="Gautier V."/>
            <person name="Ament-Velasquez S.L."/>
            <person name="Kruys A."/>
            <person name="Hutchinson M.I."/>
            <person name="Powell A.J."/>
            <person name="Barry K."/>
            <person name="Miller A.N."/>
            <person name="Grigoriev I.V."/>
            <person name="Debuchy R."/>
            <person name="Gladieux P."/>
            <person name="Thoren M.H."/>
            <person name="Johannesson H."/>
        </authorList>
    </citation>
    <scope>NUCLEOTIDE SEQUENCE</scope>
    <source>
        <strain evidence="2">SMH2532-1</strain>
    </source>
</reference>
<dbReference type="AlphaFoldDB" id="A0AA39XVE6"/>
<keyword evidence="3" id="KW-1185">Reference proteome</keyword>
<sequence>MATMPTRHPASRPARSTPLAGMPTTQPSGARLNLAFPQQPAIIHPNLSTLPLASILTRLHTFQTAIARYGSSAAQLYSITHNIANSAVTIATTPIKVISLALWVVSVRKSEGQRLRRLWDELRGKTPPANTSVGSPLIPGTAPIPMESSSAQAQLMAEEMREAMARRVVKRREKLARL</sequence>
<name>A0AA39XVE6_9PEZI</name>
<evidence type="ECO:0000256" key="1">
    <source>
        <dbReference type="SAM" id="MobiDB-lite"/>
    </source>
</evidence>
<protein>
    <submittedName>
        <fullName evidence="2">Uncharacterized protein</fullName>
    </submittedName>
</protein>
<dbReference type="Proteomes" id="UP001174936">
    <property type="component" value="Unassembled WGS sequence"/>
</dbReference>
<organism evidence="2 3">
    <name type="scientific">Cercophora newfieldiana</name>
    <dbReference type="NCBI Taxonomy" id="92897"/>
    <lineage>
        <taxon>Eukaryota</taxon>
        <taxon>Fungi</taxon>
        <taxon>Dikarya</taxon>
        <taxon>Ascomycota</taxon>
        <taxon>Pezizomycotina</taxon>
        <taxon>Sordariomycetes</taxon>
        <taxon>Sordariomycetidae</taxon>
        <taxon>Sordariales</taxon>
        <taxon>Lasiosphaeriaceae</taxon>
        <taxon>Cercophora</taxon>
    </lineage>
</organism>
<evidence type="ECO:0000313" key="2">
    <source>
        <dbReference type="EMBL" id="KAK0640982.1"/>
    </source>
</evidence>
<proteinExistence type="predicted"/>
<comment type="caution">
    <text evidence="2">The sequence shown here is derived from an EMBL/GenBank/DDBJ whole genome shotgun (WGS) entry which is preliminary data.</text>
</comment>
<gene>
    <name evidence="2" type="ORF">B0T16DRAFT_205507</name>
</gene>
<dbReference type="EMBL" id="JAULSV010000006">
    <property type="protein sequence ID" value="KAK0640982.1"/>
    <property type="molecule type" value="Genomic_DNA"/>
</dbReference>